<evidence type="ECO:0000313" key="2">
    <source>
        <dbReference type="Proteomes" id="UP000034681"/>
    </source>
</evidence>
<dbReference type="eggNOG" id="ENOG5032S8N">
    <property type="taxonomic scope" value="Bacteria"/>
</dbReference>
<dbReference type="Proteomes" id="UP000034681">
    <property type="component" value="Unassembled WGS sequence"/>
</dbReference>
<dbReference type="EMBL" id="AJTX02000004">
    <property type="protein sequence ID" value="KKJ00380.1"/>
    <property type="molecule type" value="Genomic_DNA"/>
</dbReference>
<accession>A0A0M2PW34</accession>
<organism evidence="1 2">
    <name type="scientific">Prochlorothrix hollandica PCC 9006 = CALU 1027</name>
    <dbReference type="NCBI Taxonomy" id="317619"/>
    <lineage>
        <taxon>Bacteria</taxon>
        <taxon>Bacillati</taxon>
        <taxon>Cyanobacteriota</taxon>
        <taxon>Cyanophyceae</taxon>
        <taxon>Prochlorotrichales</taxon>
        <taxon>Prochlorotrichaceae</taxon>
        <taxon>Prochlorothrix</taxon>
    </lineage>
</organism>
<reference evidence="1" key="1">
    <citation type="submission" date="2012-04" db="EMBL/GenBank/DDBJ databases">
        <authorList>
            <person name="Borisov I.G."/>
            <person name="Ivanikova N.V."/>
            <person name="Pinevich A.V."/>
        </authorList>
    </citation>
    <scope>NUCLEOTIDE SEQUENCE</scope>
    <source>
        <strain evidence="1">CALU 1027</strain>
    </source>
</reference>
<proteinExistence type="predicted"/>
<protein>
    <submittedName>
        <fullName evidence="1">Uncharacterized protein</fullName>
    </submittedName>
</protein>
<comment type="caution">
    <text evidence="1">The sequence shown here is derived from an EMBL/GenBank/DDBJ whole genome shotgun (WGS) entry which is preliminary data.</text>
</comment>
<sequence length="97" mass="11312">MRAWIDNDVLYLHPDDVPHYKKGGSVVRNTYFWALRSISARSRADKPWEYEAEVWLALQRMLMHFLESGYLPLGETQLEFPADATIPAVLRSVSCWQ</sequence>
<dbReference type="OrthoDB" id="425176at2"/>
<gene>
    <name evidence="1" type="ORF">PROH_12085</name>
</gene>
<dbReference type="AlphaFoldDB" id="A0A0M2PW34"/>
<dbReference type="RefSeq" id="WP_017711789.1">
    <property type="nucleotide sequence ID" value="NZ_KB235933.1"/>
</dbReference>
<name>A0A0M2PW34_PROHO</name>
<keyword evidence="2" id="KW-1185">Reference proteome</keyword>
<evidence type="ECO:0000313" key="1">
    <source>
        <dbReference type="EMBL" id="KKJ00380.1"/>
    </source>
</evidence>